<dbReference type="InterPro" id="IPR010111">
    <property type="entry name" value="Kynureninase"/>
</dbReference>
<evidence type="ECO:0000313" key="6">
    <source>
        <dbReference type="Proteomes" id="UP001595840"/>
    </source>
</evidence>
<comment type="similarity">
    <text evidence="4">Belongs to the DegT/DnrJ/EryC1 family.</text>
</comment>
<dbReference type="SUPFAM" id="SSF53383">
    <property type="entry name" value="PLP-dependent transferases"/>
    <property type="match status" value="1"/>
</dbReference>
<gene>
    <name evidence="5" type="ORF">ACFOX3_11865</name>
</gene>
<sequence length="396" mass="44064">MTLTIQNLALSSNPLAKHYSQFRVGERLLLTGHSHQAWPDCSFRGQQQAWLDAAEHVDDKWAKAGHQADLVKEGFARLLGDEHADIALGQNTHELVLRFLSALDLASKPKIITTDSEFHTLRRQLNRMAEVDIELVIVEQKPHTSLAERIAREVDSRTSAVMLSHVFYNSSYIFDDFTPIVQACEMQGAELLVDMYHSLNVLPIDLHKLDLANAYLVGGGYKYCQLGEGNCFLRVPPGCTLRPVNTGWYAEFSLLHEQPGKLVHYGEGAARFAGSTYDPTSHYRAAAVFEFFQQQGLTPELLRTISQHQIAVLATRFDALNLPNDISLDHSLALSDRAGFLVLHTPQAAKLSEILHSQGVYTDARGDSLRFGPAPYLTDTQLRAAMLALGDAYRAL</sequence>
<keyword evidence="6" id="KW-1185">Reference proteome</keyword>
<comment type="caution">
    <text evidence="5">The sequence shown here is derived from an EMBL/GenBank/DDBJ whole genome shotgun (WGS) entry which is preliminary data.</text>
</comment>
<dbReference type="InterPro" id="IPR000653">
    <property type="entry name" value="DegT/StrS_aminotransferase"/>
</dbReference>
<dbReference type="InterPro" id="IPR015424">
    <property type="entry name" value="PyrdxlP-dep_Trfase"/>
</dbReference>
<dbReference type="Pfam" id="PF01041">
    <property type="entry name" value="DegT_DnrJ_EryC1"/>
    <property type="match status" value="1"/>
</dbReference>
<organism evidence="5 6">
    <name type="scientific">Simiduia curdlanivorans</name>
    <dbReference type="NCBI Taxonomy" id="1492769"/>
    <lineage>
        <taxon>Bacteria</taxon>
        <taxon>Pseudomonadati</taxon>
        <taxon>Pseudomonadota</taxon>
        <taxon>Gammaproteobacteria</taxon>
        <taxon>Cellvibrionales</taxon>
        <taxon>Cellvibrionaceae</taxon>
        <taxon>Simiduia</taxon>
    </lineage>
</organism>
<dbReference type="Gene3D" id="3.40.640.10">
    <property type="entry name" value="Type I PLP-dependent aspartate aminotransferase-like (Major domain)"/>
    <property type="match status" value="1"/>
</dbReference>
<dbReference type="RefSeq" id="WP_290265310.1">
    <property type="nucleotide sequence ID" value="NZ_JAUFQG010000006.1"/>
</dbReference>
<dbReference type="GO" id="GO:0008483">
    <property type="term" value="F:transaminase activity"/>
    <property type="evidence" value="ECO:0007669"/>
    <property type="project" value="UniProtKB-KW"/>
</dbReference>
<evidence type="ECO:0000256" key="2">
    <source>
        <dbReference type="ARBA" id="ARBA00022801"/>
    </source>
</evidence>
<dbReference type="Gene3D" id="3.90.1150.10">
    <property type="entry name" value="Aspartate Aminotransferase, domain 1"/>
    <property type="match status" value="1"/>
</dbReference>
<proteinExistence type="inferred from homology"/>
<keyword evidence="1" id="KW-0662">Pyridine nucleotide biosynthesis</keyword>
<dbReference type="InterPro" id="IPR015422">
    <property type="entry name" value="PyrdxlP-dep_Trfase_small"/>
</dbReference>
<keyword evidence="2" id="KW-0378">Hydrolase</keyword>
<reference evidence="6" key="1">
    <citation type="journal article" date="2019" name="Int. J. Syst. Evol. Microbiol.">
        <title>The Global Catalogue of Microorganisms (GCM) 10K type strain sequencing project: providing services to taxonomists for standard genome sequencing and annotation.</title>
        <authorList>
            <consortium name="The Broad Institute Genomics Platform"/>
            <consortium name="The Broad Institute Genome Sequencing Center for Infectious Disease"/>
            <person name="Wu L."/>
            <person name="Ma J."/>
        </authorList>
    </citation>
    <scope>NUCLEOTIDE SEQUENCE [LARGE SCALE GENOMIC DNA]</scope>
    <source>
        <strain evidence="6">CECT 8570</strain>
    </source>
</reference>
<evidence type="ECO:0000313" key="5">
    <source>
        <dbReference type="EMBL" id="MFC4363002.1"/>
    </source>
</evidence>
<accession>A0ABV8V790</accession>
<protein>
    <submittedName>
        <fullName evidence="5">Aminotransferase class V-fold PLP-dependent enzyme</fullName>
    </submittedName>
</protein>
<evidence type="ECO:0000256" key="3">
    <source>
        <dbReference type="ARBA" id="ARBA00022898"/>
    </source>
</evidence>
<dbReference type="Proteomes" id="UP001595840">
    <property type="component" value="Unassembled WGS sequence"/>
</dbReference>
<name>A0ABV8V790_9GAMM</name>
<dbReference type="PANTHER" id="PTHR14084">
    <property type="entry name" value="KYNURENINASE"/>
    <property type="match status" value="1"/>
</dbReference>
<keyword evidence="5" id="KW-0032">Aminotransferase</keyword>
<evidence type="ECO:0000256" key="1">
    <source>
        <dbReference type="ARBA" id="ARBA00022642"/>
    </source>
</evidence>
<evidence type="ECO:0000256" key="4">
    <source>
        <dbReference type="RuleBase" id="RU004508"/>
    </source>
</evidence>
<dbReference type="EMBL" id="JBHSCX010000014">
    <property type="protein sequence ID" value="MFC4363002.1"/>
    <property type="molecule type" value="Genomic_DNA"/>
</dbReference>
<keyword evidence="3 4" id="KW-0663">Pyridoxal phosphate</keyword>
<keyword evidence="5" id="KW-0808">Transferase</keyword>
<dbReference type="InterPro" id="IPR015421">
    <property type="entry name" value="PyrdxlP-dep_Trfase_major"/>
</dbReference>
<dbReference type="PANTHER" id="PTHR14084:SF0">
    <property type="entry name" value="KYNURENINASE"/>
    <property type="match status" value="1"/>
</dbReference>